<evidence type="ECO:0000256" key="1">
    <source>
        <dbReference type="SAM" id="MobiDB-lite"/>
    </source>
</evidence>
<name>A0AA37UIS1_9MICO</name>
<evidence type="ECO:0008006" key="4">
    <source>
        <dbReference type="Google" id="ProtNLM"/>
    </source>
</evidence>
<dbReference type="Pfam" id="PF08002">
    <property type="entry name" value="DUF1697"/>
    <property type="match status" value="1"/>
</dbReference>
<organism evidence="2 3">
    <name type="scientific">Litorihabitans aurantiacus</name>
    <dbReference type="NCBI Taxonomy" id="1930061"/>
    <lineage>
        <taxon>Bacteria</taxon>
        <taxon>Bacillati</taxon>
        <taxon>Actinomycetota</taxon>
        <taxon>Actinomycetes</taxon>
        <taxon>Micrococcales</taxon>
        <taxon>Beutenbergiaceae</taxon>
        <taxon>Litorihabitans</taxon>
    </lineage>
</organism>
<reference evidence="2" key="1">
    <citation type="journal article" date="2014" name="Int. J. Syst. Evol. Microbiol.">
        <title>Complete genome sequence of Corynebacterium casei LMG S-19264T (=DSM 44701T), isolated from a smear-ripened cheese.</title>
        <authorList>
            <consortium name="US DOE Joint Genome Institute (JGI-PGF)"/>
            <person name="Walter F."/>
            <person name="Albersmeier A."/>
            <person name="Kalinowski J."/>
            <person name="Ruckert C."/>
        </authorList>
    </citation>
    <scope>NUCLEOTIDE SEQUENCE</scope>
    <source>
        <strain evidence="2">NBRC 112290</strain>
    </source>
</reference>
<dbReference type="SUPFAM" id="SSF160379">
    <property type="entry name" value="SP0830-like"/>
    <property type="match status" value="1"/>
</dbReference>
<gene>
    <name evidence="2" type="ORF">GCM10025875_12460</name>
</gene>
<dbReference type="InterPro" id="IPR012545">
    <property type="entry name" value="DUF1697"/>
</dbReference>
<dbReference type="Proteomes" id="UP001157161">
    <property type="component" value="Unassembled WGS sequence"/>
</dbReference>
<feature type="region of interest" description="Disordered" evidence="1">
    <location>
        <begin position="86"/>
        <end position="113"/>
    </location>
</feature>
<comment type="caution">
    <text evidence="2">The sequence shown here is derived from an EMBL/GenBank/DDBJ whole genome shotgun (WGS) entry which is preliminary data.</text>
</comment>
<evidence type="ECO:0000313" key="3">
    <source>
        <dbReference type="Proteomes" id="UP001157161"/>
    </source>
</evidence>
<feature type="compositionally biased region" description="Low complexity" evidence="1">
    <location>
        <begin position="87"/>
        <end position="106"/>
    </location>
</feature>
<protein>
    <recommendedName>
        <fullName evidence="4">DUF1697 domain-containing protein</fullName>
    </recommendedName>
</protein>
<evidence type="ECO:0000313" key="2">
    <source>
        <dbReference type="EMBL" id="GMA31254.1"/>
    </source>
</evidence>
<proteinExistence type="predicted"/>
<dbReference type="EMBL" id="BSUM01000001">
    <property type="protein sequence ID" value="GMA31254.1"/>
    <property type="molecule type" value="Genomic_DNA"/>
</dbReference>
<sequence length="113" mass="12145">MARRFVLLLRGVNVGGVTVRSADLRSTLEDAGFTDVRTVLASGNAVVGSDRSETEVRGAAQDALHRRYEREVPVVVRTLDDLTGIVRASPSPATPPRTTATSCSPPMRVTRAR</sequence>
<dbReference type="RefSeq" id="WP_284250107.1">
    <property type="nucleotide sequence ID" value="NZ_BSUM01000001.1"/>
</dbReference>
<dbReference type="PANTHER" id="PTHR36439:SF1">
    <property type="entry name" value="DUF1697 DOMAIN-CONTAINING PROTEIN"/>
    <property type="match status" value="1"/>
</dbReference>
<keyword evidence="3" id="KW-1185">Reference proteome</keyword>
<reference evidence="2" key="2">
    <citation type="submission" date="2023-02" db="EMBL/GenBank/DDBJ databases">
        <authorList>
            <person name="Sun Q."/>
            <person name="Mori K."/>
        </authorList>
    </citation>
    <scope>NUCLEOTIDE SEQUENCE</scope>
    <source>
        <strain evidence="2">NBRC 112290</strain>
    </source>
</reference>
<dbReference type="AlphaFoldDB" id="A0AA37UIS1"/>
<dbReference type="Gene3D" id="3.30.70.1280">
    <property type="entry name" value="SP0830-like domains"/>
    <property type="match status" value="1"/>
</dbReference>
<accession>A0AA37UIS1</accession>
<dbReference type="PANTHER" id="PTHR36439">
    <property type="entry name" value="BLL4334 PROTEIN"/>
    <property type="match status" value="1"/>
</dbReference>